<protein>
    <recommendedName>
        <fullName evidence="4 6">dTDP-4-dehydrorhamnose reductase</fullName>
        <ecNumber evidence="3 6">1.1.1.133</ecNumber>
    </recommendedName>
</protein>
<reference evidence="8 9" key="1">
    <citation type="submission" date="2019-11" db="EMBL/GenBank/DDBJ databases">
        <authorList>
            <person name="Im W.T."/>
        </authorList>
    </citation>
    <scope>NUCLEOTIDE SEQUENCE [LARGE SCALE GENOMIC DNA]</scope>
    <source>
        <strain evidence="8 9">SB-02</strain>
    </source>
</reference>
<dbReference type="EMBL" id="CP046566">
    <property type="protein sequence ID" value="QGW27886.1"/>
    <property type="molecule type" value="Genomic_DNA"/>
</dbReference>
<comment type="similarity">
    <text evidence="2 6">Belongs to the dTDP-4-dehydrorhamnose reductase family.</text>
</comment>
<evidence type="ECO:0000256" key="6">
    <source>
        <dbReference type="RuleBase" id="RU364082"/>
    </source>
</evidence>
<evidence type="ECO:0000313" key="9">
    <source>
        <dbReference type="Proteomes" id="UP000426027"/>
    </source>
</evidence>
<dbReference type="SUPFAM" id="SSF51735">
    <property type="entry name" value="NAD(P)-binding Rossmann-fold domains"/>
    <property type="match status" value="1"/>
</dbReference>
<feature type="domain" description="RmlD-like substrate binding" evidence="7">
    <location>
        <begin position="1"/>
        <end position="287"/>
    </location>
</feature>
<keyword evidence="6" id="KW-0560">Oxidoreductase</keyword>
<dbReference type="Proteomes" id="UP000426027">
    <property type="component" value="Chromosome"/>
</dbReference>
<sequence length="294" mass="32439">MRILITGVSGFVGRHLVNRLLQQNEFVVAGTGRAAIRPEHLPAPVQYLPLDLLNPVAVLDVVTAFQPDIVIHSAAMSKPNDCEEQQTLCYAVNVQATQHVIDACTAINCRLLFMSTDFVFGDNGPFTEDDAYNAVNYYGQSKVLAEGLVKNSGLLWSIVRTVLVYGPQLPGLNPTFPQWVWRNLQEGKTIRVFTDQYRTATYVADLTEGIVSIIEQKATGVYHLCGEETFTPFDIAQLVAAHGAFDAQLVQPVTRAEFAEPARRPIRSTLHIAKAKSKLGYAPRSLSQVLPLLF</sequence>
<dbReference type="AlphaFoldDB" id="A0A6I6G5C6"/>
<evidence type="ECO:0000256" key="2">
    <source>
        <dbReference type="ARBA" id="ARBA00010944"/>
    </source>
</evidence>
<keyword evidence="6" id="KW-0521">NADP</keyword>
<dbReference type="InterPro" id="IPR029903">
    <property type="entry name" value="RmlD-like-bd"/>
</dbReference>
<evidence type="ECO:0000259" key="7">
    <source>
        <dbReference type="Pfam" id="PF04321"/>
    </source>
</evidence>
<dbReference type="Pfam" id="PF04321">
    <property type="entry name" value="RmlD_sub_bind"/>
    <property type="match status" value="1"/>
</dbReference>
<dbReference type="EC" id="1.1.1.133" evidence="3 6"/>
<evidence type="ECO:0000256" key="1">
    <source>
        <dbReference type="ARBA" id="ARBA00004781"/>
    </source>
</evidence>
<evidence type="ECO:0000256" key="3">
    <source>
        <dbReference type="ARBA" id="ARBA00012929"/>
    </source>
</evidence>
<dbReference type="InterPro" id="IPR005913">
    <property type="entry name" value="dTDP_dehydrorham_reduct"/>
</dbReference>
<evidence type="ECO:0000256" key="5">
    <source>
        <dbReference type="ARBA" id="ARBA00048200"/>
    </source>
</evidence>
<organism evidence="8 9">
    <name type="scientific">Phnomibacter ginsenosidimutans</name>
    <dbReference type="NCBI Taxonomy" id="2676868"/>
    <lineage>
        <taxon>Bacteria</taxon>
        <taxon>Pseudomonadati</taxon>
        <taxon>Bacteroidota</taxon>
        <taxon>Chitinophagia</taxon>
        <taxon>Chitinophagales</taxon>
        <taxon>Chitinophagaceae</taxon>
        <taxon>Phnomibacter</taxon>
    </lineage>
</organism>
<comment type="catalytic activity">
    <reaction evidence="5">
        <text>dTDP-beta-L-rhamnose + NADP(+) = dTDP-4-dehydro-beta-L-rhamnose + NADPH + H(+)</text>
        <dbReference type="Rhea" id="RHEA:21796"/>
        <dbReference type="ChEBI" id="CHEBI:15378"/>
        <dbReference type="ChEBI" id="CHEBI:57510"/>
        <dbReference type="ChEBI" id="CHEBI:57783"/>
        <dbReference type="ChEBI" id="CHEBI:58349"/>
        <dbReference type="ChEBI" id="CHEBI:62830"/>
        <dbReference type="EC" id="1.1.1.133"/>
    </reaction>
</comment>
<dbReference type="PANTHER" id="PTHR10491">
    <property type="entry name" value="DTDP-4-DEHYDRORHAMNOSE REDUCTASE"/>
    <property type="match status" value="1"/>
</dbReference>
<dbReference type="Gene3D" id="3.40.50.720">
    <property type="entry name" value="NAD(P)-binding Rossmann-like Domain"/>
    <property type="match status" value="1"/>
</dbReference>
<dbReference type="RefSeq" id="WP_157478080.1">
    <property type="nucleotide sequence ID" value="NZ_CP046566.1"/>
</dbReference>
<accession>A0A6I6G5C6</accession>
<dbReference type="GO" id="GO:0008831">
    <property type="term" value="F:dTDP-4-dehydrorhamnose reductase activity"/>
    <property type="evidence" value="ECO:0007669"/>
    <property type="project" value="UniProtKB-EC"/>
</dbReference>
<comment type="pathway">
    <text evidence="1 6">Carbohydrate biosynthesis; dTDP-L-rhamnose biosynthesis.</text>
</comment>
<dbReference type="KEGG" id="fls:GLV81_07040"/>
<dbReference type="UniPathway" id="UPA00124"/>
<comment type="function">
    <text evidence="6">Catalyzes the reduction of dTDP-6-deoxy-L-lyxo-4-hexulose to yield dTDP-L-rhamnose.</text>
</comment>
<name>A0A6I6G5C6_9BACT</name>
<dbReference type="CDD" id="cd05254">
    <property type="entry name" value="dTDP_HR_like_SDR_e"/>
    <property type="match status" value="1"/>
</dbReference>
<dbReference type="PANTHER" id="PTHR10491:SF4">
    <property type="entry name" value="METHIONINE ADENOSYLTRANSFERASE 2 SUBUNIT BETA"/>
    <property type="match status" value="1"/>
</dbReference>
<evidence type="ECO:0000313" key="8">
    <source>
        <dbReference type="EMBL" id="QGW27886.1"/>
    </source>
</evidence>
<dbReference type="InterPro" id="IPR036291">
    <property type="entry name" value="NAD(P)-bd_dom_sf"/>
</dbReference>
<gene>
    <name evidence="8" type="ORF">GLV81_07040</name>
</gene>
<keyword evidence="9" id="KW-1185">Reference proteome</keyword>
<proteinExistence type="inferred from homology"/>
<evidence type="ECO:0000256" key="4">
    <source>
        <dbReference type="ARBA" id="ARBA00017099"/>
    </source>
</evidence>
<dbReference type="GO" id="GO:0019305">
    <property type="term" value="P:dTDP-rhamnose biosynthetic process"/>
    <property type="evidence" value="ECO:0007669"/>
    <property type="project" value="UniProtKB-UniPathway"/>
</dbReference>